<evidence type="ECO:0000313" key="1">
    <source>
        <dbReference type="EMBL" id="ETW06567.1"/>
    </source>
</evidence>
<dbReference type="RefSeq" id="XP_008864642.1">
    <property type="nucleotide sequence ID" value="XM_008866420.1"/>
</dbReference>
<dbReference type="AlphaFoldDB" id="A0A024UL34"/>
<name>A0A024UL34_9STRA</name>
<gene>
    <name evidence="1" type="ORF">H310_02784</name>
</gene>
<dbReference type="OrthoDB" id="433924at2759"/>
<dbReference type="GeneID" id="20079834"/>
<protein>
    <submittedName>
        <fullName evidence="1">Uncharacterized protein</fullName>
    </submittedName>
</protein>
<dbReference type="EMBL" id="KI913955">
    <property type="protein sequence ID" value="ETW06567.1"/>
    <property type="molecule type" value="Genomic_DNA"/>
</dbReference>
<reference evidence="1" key="1">
    <citation type="submission" date="2013-12" db="EMBL/GenBank/DDBJ databases">
        <title>The Genome Sequence of Aphanomyces invadans NJM9701.</title>
        <authorList>
            <consortium name="The Broad Institute Genomics Platform"/>
            <person name="Russ C."/>
            <person name="Tyler B."/>
            <person name="van West P."/>
            <person name="Dieguez-Uribeondo J."/>
            <person name="Young S.K."/>
            <person name="Zeng Q."/>
            <person name="Gargeya S."/>
            <person name="Fitzgerald M."/>
            <person name="Abouelleil A."/>
            <person name="Alvarado L."/>
            <person name="Chapman S.B."/>
            <person name="Gainer-Dewar J."/>
            <person name="Goldberg J."/>
            <person name="Griggs A."/>
            <person name="Gujja S."/>
            <person name="Hansen M."/>
            <person name="Howarth C."/>
            <person name="Imamovic A."/>
            <person name="Ireland A."/>
            <person name="Larimer J."/>
            <person name="McCowan C."/>
            <person name="Murphy C."/>
            <person name="Pearson M."/>
            <person name="Poon T.W."/>
            <person name="Priest M."/>
            <person name="Roberts A."/>
            <person name="Saif S."/>
            <person name="Shea T."/>
            <person name="Sykes S."/>
            <person name="Wortman J."/>
            <person name="Nusbaum C."/>
            <person name="Birren B."/>
        </authorList>
    </citation>
    <scope>NUCLEOTIDE SEQUENCE [LARGE SCALE GENOMIC DNA]</scope>
    <source>
        <strain evidence="1">NJM9701</strain>
    </source>
</reference>
<sequence>MVKVTYTERVKMHAESSFEVTEEILDPFVPDVTDFVLKVLWRGFEAIEASREPLKKLMKEYPAVFMKYVKGVKNADDYPELEKAIKQASKKR</sequence>
<accession>A0A024UL34</accession>
<dbReference type="VEuPathDB" id="FungiDB:H310_02784"/>
<organism evidence="1">
    <name type="scientific">Aphanomyces invadans</name>
    <dbReference type="NCBI Taxonomy" id="157072"/>
    <lineage>
        <taxon>Eukaryota</taxon>
        <taxon>Sar</taxon>
        <taxon>Stramenopiles</taxon>
        <taxon>Oomycota</taxon>
        <taxon>Saprolegniomycetes</taxon>
        <taxon>Saprolegniales</taxon>
        <taxon>Verrucalvaceae</taxon>
        <taxon>Aphanomyces</taxon>
    </lineage>
</organism>
<proteinExistence type="predicted"/>